<reference evidence="2 3" key="1">
    <citation type="submission" date="2020-12" db="EMBL/GenBank/DDBJ databases">
        <title>De novo assembly of Tibetan sheep genome.</title>
        <authorList>
            <person name="Li X."/>
        </authorList>
    </citation>
    <scope>NUCLEOTIDE SEQUENCE [LARGE SCALE GENOMIC DNA]</scope>
    <source>
        <tissue evidence="2">Heart</tissue>
    </source>
</reference>
<comment type="caution">
    <text evidence="2">The sequence shown here is derived from an EMBL/GenBank/DDBJ whole genome shotgun (WGS) entry which is preliminary data.</text>
</comment>
<name>A0A836A9M2_SHEEP</name>
<evidence type="ECO:0000313" key="3">
    <source>
        <dbReference type="Proteomes" id="UP000664991"/>
    </source>
</evidence>
<feature type="region of interest" description="Disordered" evidence="1">
    <location>
        <begin position="1"/>
        <end position="168"/>
    </location>
</feature>
<dbReference type="AlphaFoldDB" id="A0A836A9M2"/>
<evidence type="ECO:0000256" key="1">
    <source>
        <dbReference type="SAM" id="MobiDB-lite"/>
    </source>
</evidence>
<protein>
    <submittedName>
        <fullName evidence="2">Uncharacterized protein</fullName>
    </submittedName>
</protein>
<feature type="compositionally biased region" description="Basic and acidic residues" evidence="1">
    <location>
        <begin position="25"/>
        <end position="39"/>
    </location>
</feature>
<evidence type="ECO:0000313" key="2">
    <source>
        <dbReference type="EMBL" id="KAG5212876.1"/>
    </source>
</evidence>
<dbReference type="Proteomes" id="UP000664991">
    <property type="component" value="Unassembled WGS sequence"/>
</dbReference>
<feature type="compositionally biased region" description="Low complexity" evidence="1">
    <location>
        <begin position="73"/>
        <end position="89"/>
    </location>
</feature>
<gene>
    <name evidence="2" type="ORF">JEQ12_008662</name>
</gene>
<accession>A0A836A9M2</accession>
<dbReference type="EMBL" id="JAEMGP010000002">
    <property type="protein sequence ID" value="KAG5212876.1"/>
    <property type="molecule type" value="Genomic_DNA"/>
</dbReference>
<sequence length="234" mass="25207">MMRPQQKEKPQKRRRGRAPLLGTGDRNEKKLDKIAERTRGPRQPATGPRSQGCTPSPARLHLRTKTKVKVGLSPSLSSWVSSTPDSVPVEPWSERNQGNAAERVEGPRGEGCAVRGLACPVNPATQVDSRSEGDPSELTTRGPHQSEKTVLVRRSASAPLSGLTWSSAGKDDAEAWRLRWSCGLGEVTGTHSQSVFPSGCGVDSGLWATQPWGDSRETQPGHLTPPGPEEKLGL</sequence>
<organism evidence="2 3">
    <name type="scientific">Ovis aries</name>
    <name type="common">Sheep</name>
    <dbReference type="NCBI Taxonomy" id="9940"/>
    <lineage>
        <taxon>Eukaryota</taxon>
        <taxon>Metazoa</taxon>
        <taxon>Chordata</taxon>
        <taxon>Craniata</taxon>
        <taxon>Vertebrata</taxon>
        <taxon>Euteleostomi</taxon>
        <taxon>Mammalia</taxon>
        <taxon>Eutheria</taxon>
        <taxon>Laurasiatheria</taxon>
        <taxon>Artiodactyla</taxon>
        <taxon>Ruminantia</taxon>
        <taxon>Pecora</taxon>
        <taxon>Bovidae</taxon>
        <taxon>Caprinae</taxon>
        <taxon>Ovis</taxon>
    </lineage>
</organism>
<proteinExistence type="predicted"/>
<feature type="region of interest" description="Disordered" evidence="1">
    <location>
        <begin position="206"/>
        <end position="234"/>
    </location>
</feature>